<dbReference type="RefSeq" id="WP_386104095.1">
    <property type="nucleotide sequence ID" value="NZ_JBHTJR010000002.1"/>
</dbReference>
<keyword evidence="3" id="KW-1185">Reference proteome</keyword>
<evidence type="ECO:0000256" key="1">
    <source>
        <dbReference type="SAM" id="Coils"/>
    </source>
</evidence>
<protein>
    <recommendedName>
        <fullName evidence="4">Lipoprotein</fullName>
    </recommendedName>
</protein>
<dbReference type="Proteomes" id="UP001597062">
    <property type="component" value="Unassembled WGS sequence"/>
</dbReference>
<dbReference type="EMBL" id="JBHTJR010000002">
    <property type="protein sequence ID" value="MFD0991618.1"/>
    <property type="molecule type" value="Genomic_DNA"/>
</dbReference>
<evidence type="ECO:0000313" key="3">
    <source>
        <dbReference type="Proteomes" id="UP001597062"/>
    </source>
</evidence>
<comment type="caution">
    <text evidence="2">The sequence shown here is derived from an EMBL/GenBank/DDBJ whole genome shotgun (WGS) entry which is preliminary data.</text>
</comment>
<evidence type="ECO:0008006" key="4">
    <source>
        <dbReference type="Google" id="ProtNLM"/>
    </source>
</evidence>
<name>A0ABW3JM61_9FLAO</name>
<evidence type="ECO:0000313" key="2">
    <source>
        <dbReference type="EMBL" id="MFD0991618.1"/>
    </source>
</evidence>
<feature type="coiled-coil region" evidence="1">
    <location>
        <begin position="24"/>
        <end position="54"/>
    </location>
</feature>
<sequence length="300" mass="34378">MKRNLLALTFGAILIFSCSDGETKKRLSELKTKLEQTKAELNKCSSELTKIKNTAENRFIRAKKLLAENNLSGAKTEFQGIVDNYKGTNDATVASKEIAKIERTIEQRKIEAERKKALGYKVLKPTTRVKYGDLSLRFDKIWKGKRWSFDDYGNQYFLRDAKRGNSHIMTRVSVTSENNNPSLPPILVYQMDNGELKLLGTLGYKFRRWKDYGSYLGNYADYGNDFAHSKTIPFNCGIELSNDDLKSGNIYVVLKKQGCFNRTKVNYGNPEIAYHESSCNPKRILKVEDFDNDYVLLKKL</sequence>
<organism evidence="2 3">
    <name type="scientific">Tenacibaculum geojense</name>
    <dbReference type="NCBI Taxonomy" id="915352"/>
    <lineage>
        <taxon>Bacteria</taxon>
        <taxon>Pseudomonadati</taxon>
        <taxon>Bacteroidota</taxon>
        <taxon>Flavobacteriia</taxon>
        <taxon>Flavobacteriales</taxon>
        <taxon>Flavobacteriaceae</taxon>
        <taxon>Tenacibaculum</taxon>
    </lineage>
</organism>
<gene>
    <name evidence="2" type="ORF">ACFQ1U_00225</name>
</gene>
<dbReference type="PROSITE" id="PS51257">
    <property type="entry name" value="PROKAR_LIPOPROTEIN"/>
    <property type="match status" value="1"/>
</dbReference>
<reference evidence="3" key="1">
    <citation type="journal article" date="2019" name="Int. J. Syst. Evol. Microbiol.">
        <title>The Global Catalogue of Microorganisms (GCM) 10K type strain sequencing project: providing services to taxonomists for standard genome sequencing and annotation.</title>
        <authorList>
            <consortium name="The Broad Institute Genomics Platform"/>
            <consortium name="The Broad Institute Genome Sequencing Center for Infectious Disease"/>
            <person name="Wu L."/>
            <person name="Ma J."/>
        </authorList>
    </citation>
    <scope>NUCLEOTIDE SEQUENCE [LARGE SCALE GENOMIC DNA]</scope>
    <source>
        <strain evidence="3">CCUG 60527</strain>
    </source>
</reference>
<keyword evidence="1" id="KW-0175">Coiled coil</keyword>
<accession>A0ABW3JM61</accession>
<proteinExistence type="predicted"/>